<dbReference type="InterPro" id="IPR020843">
    <property type="entry name" value="ER"/>
</dbReference>
<dbReference type="EMBL" id="JACHDB010000001">
    <property type="protein sequence ID" value="MBB5434661.1"/>
    <property type="molecule type" value="Genomic_DNA"/>
</dbReference>
<dbReference type="InterPro" id="IPR013149">
    <property type="entry name" value="ADH-like_C"/>
</dbReference>
<keyword evidence="2" id="KW-0560">Oxidoreductase</keyword>
<dbReference type="SUPFAM" id="SSF50129">
    <property type="entry name" value="GroES-like"/>
    <property type="match status" value="1"/>
</dbReference>
<dbReference type="GO" id="GO:0003960">
    <property type="term" value="F:quinone reductase (NADPH) activity"/>
    <property type="evidence" value="ECO:0007669"/>
    <property type="project" value="UniProtKB-EC"/>
</dbReference>
<evidence type="ECO:0000313" key="2">
    <source>
        <dbReference type="EMBL" id="MBB5434661.1"/>
    </source>
</evidence>
<feature type="domain" description="Enoyl reductase (ER)" evidence="1">
    <location>
        <begin position="10"/>
        <end position="335"/>
    </location>
</feature>
<dbReference type="Pfam" id="PF00107">
    <property type="entry name" value="ADH_zinc_N"/>
    <property type="match status" value="1"/>
</dbReference>
<comment type="caution">
    <text evidence="2">The sequence shown here is derived from an EMBL/GenBank/DDBJ whole genome shotgun (WGS) entry which is preliminary data.</text>
</comment>
<evidence type="ECO:0000259" key="1">
    <source>
        <dbReference type="SMART" id="SM00829"/>
    </source>
</evidence>
<dbReference type="RefSeq" id="WP_184395452.1">
    <property type="nucleotide sequence ID" value="NZ_BAAAJD010000060.1"/>
</dbReference>
<name>A0A7W8QS91_9ACTN</name>
<evidence type="ECO:0000313" key="3">
    <source>
        <dbReference type="Proteomes" id="UP000572635"/>
    </source>
</evidence>
<dbReference type="SMART" id="SM00829">
    <property type="entry name" value="PKS_ER"/>
    <property type="match status" value="1"/>
</dbReference>
<reference evidence="2 3" key="1">
    <citation type="submission" date="2020-08" db="EMBL/GenBank/DDBJ databases">
        <title>Sequencing the genomes of 1000 actinobacteria strains.</title>
        <authorList>
            <person name="Klenk H.-P."/>
        </authorList>
    </citation>
    <scope>NUCLEOTIDE SEQUENCE [LARGE SCALE GENOMIC DNA]</scope>
    <source>
        <strain evidence="2 3">DSM 44551</strain>
    </source>
</reference>
<keyword evidence="3" id="KW-1185">Reference proteome</keyword>
<dbReference type="Gene3D" id="3.40.50.720">
    <property type="entry name" value="NAD(P)-binding Rossmann-like Domain"/>
    <property type="match status" value="1"/>
</dbReference>
<dbReference type="InterPro" id="IPR011032">
    <property type="entry name" value="GroES-like_sf"/>
</dbReference>
<proteinExistence type="predicted"/>
<dbReference type="AlphaFoldDB" id="A0A7W8QS91"/>
<dbReference type="Gene3D" id="3.90.180.10">
    <property type="entry name" value="Medium-chain alcohol dehydrogenases, catalytic domain"/>
    <property type="match status" value="1"/>
</dbReference>
<protein>
    <submittedName>
        <fullName evidence="2">NADPH2:quinone reductase</fullName>
        <ecNumber evidence="2">1.6.5.5</ecNumber>
    </submittedName>
</protein>
<gene>
    <name evidence="2" type="ORF">HDA36_004745</name>
</gene>
<dbReference type="PANTHER" id="PTHR43677:SF4">
    <property type="entry name" value="QUINONE OXIDOREDUCTASE-LIKE PROTEIN 2"/>
    <property type="match status" value="1"/>
</dbReference>
<accession>A0A7W8QS91</accession>
<dbReference type="InterPro" id="IPR036291">
    <property type="entry name" value="NAD(P)-bd_dom_sf"/>
</dbReference>
<sequence length="337" mass="34812">MRAVQVDEYGAPEVLRPVELPDPVAGPGQAVVDVAAANVMFLEVQIRKGWGKEFFQVSPPYVPGSGVTGRVASVGEGVDPALVGTEVVVDTGERDPETGRAESPTGGYAEKAVAAAEELIPVPDGLEARQALALLHDGPTALLLERAARFEPGQRVLVLAATGGAGSLVVQLARRAGAHVVAAARGAEKLALARELGAEHTVDYSEAGWQDRVREITGGKGVDTVVDGAGGELGASAYPLVADGGRFVSYGASSGEFAEVDTDDAERRGITATGLLDLQDGKGDAEYSRALTEQALELAASGAFRPHIGRTFPLERAADAHAALEARTVLGKVLLIP</sequence>
<dbReference type="Proteomes" id="UP000572635">
    <property type="component" value="Unassembled WGS sequence"/>
</dbReference>
<dbReference type="InterPro" id="IPR051397">
    <property type="entry name" value="Zn-ADH-like_protein"/>
</dbReference>
<organism evidence="2 3">
    <name type="scientific">Nocardiopsis composta</name>
    <dbReference type="NCBI Taxonomy" id="157465"/>
    <lineage>
        <taxon>Bacteria</taxon>
        <taxon>Bacillati</taxon>
        <taxon>Actinomycetota</taxon>
        <taxon>Actinomycetes</taxon>
        <taxon>Streptosporangiales</taxon>
        <taxon>Nocardiopsidaceae</taxon>
        <taxon>Nocardiopsis</taxon>
    </lineage>
</organism>
<dbReference type="SUPFAM" id="SSF51735">
    <property type="entry name" value="NAD(P)-binding Rossmann-fold domains"/>
    <property type="match status" value="1"/>
</dbReference>
<dbReference type="InterPro" id="IPR013154">
    <property type="entry name" value="ADH-like_N"/>
</dbReference>
<dbReference type="EC" id="1.6.5.5" evidence="2"/>
<dbReference type="Pfam" id="PF08240">
    <property type="entry name" value="ADH_N"/>
    <property type="match status" value="1"/>
</dbReference>
<dbReference type="PANTHER" id="PTHR43677">
    <property type="entry name" value="SHORT-CHAIN DEHYDROGENASE/REDUCTASE"/>
    <property type="match status" value="1"/>
</dbReference>